<reference evidence="2" key="1">
    <citation type="journal article" date="2020" name="Stud. Mycol.">
        <title>101 Dothideomycetes genomes: A test case for predicting lifestyles and emergence of pathogens.</title>
        <authorList>
            <person name="Haridas S."/>
            <person name="Albert R."/>
            <person name="Binder M."/>
            <person name="Bloem J."/>
            <person name="LaButti K."/>
            <person name="Salamov A."/>
            <person name="Andreopoulos B."/>
            <person name="Baker S."/>
            <person name="Barry K."/>
            <person name="Bills G."/>
            <person name="Bluhm B."/>
            <person name="Cannon C."/>
            <person name="Castanera R."/>
            <person name="Culley D."/>
            <person name="Daum C."/>
            <person name="Ezra D."/>
            <person name="Gonzalez J."/>
            <person name="Henrissat B."/>
            <person name="Kuo A."/>
            <person name="Liang C."/>
            <person name="Lipzen A."/>
            <person name="Lutzoni F."/>
            <person name="Magnuson J."/>
            <person name="Mondo S."/>
            <person name="Nolan M."/>
            <person name="Ohm R."/>
            <person name="Pangilinan J."/>
            <person name="Park H.-J."/>
            <person name="Ramirez L."/>
            <person name="Alfaro M."/>
            <person name="Sun H."/>
            <person name="Tritt A."/>
            <person name="Yoshinaga Y."/>
            <person name="Zwiers L.-H."/>
            <person name="Turgeon B."/>
            <person name="Goodwin S."/>
            <person name="Spatafora J."/>
            <person name="Crous P."/>
            <person name="Grigoriev I."/>
        </authorList>
    </citation>
    <scope>NUCLEOTIDE SEQUENCE [LARGE SCALE GENOMIC DNA]</scope>
    <source>
        <strain evidence="2">CECT 20119</strain>
    </source>
</reference>
<accession>A0A6A6GNN8</accession>
<organism evidence="1 2">
    <name type="scientific">Elsinoe ampelina</name>
    <dbReference type="NCBI Taxonomy" id="302913"/>
    <lineage>
        <taxon>Eukaryota</taxon>
        <taxon>Fungi</taxon>
        <taxon>Dikarya</taxon>
        <taxon>Ascomycota</taxon>
        <taxon>Pezizomycotina</taxon>
        <taxon>Dothideomycetes</taxon>
        <taxon>Dothideomycetidae</taxon>
        <taxon>Myriangiales</taxon>
        <taxon>Elsinoaceae</taxon>
        <taxon>Elsinoe</taxon>
    </lineage>
</organism>
<dbReference type="AlphaFoldDB" id="A0A6A6GNN8"/>
<name>A0A6A6GNN8_9PEZI</name>
<protein>
    <submittedName>
        <fullName evidence="1">Uncharacterized protein</fullName>
    </submittedName>
</protein>
<keyword evidence="2" id="KW-1185">Reference proteome</keyword>
<gene>
    <name evidence="1" type="ORF">BDZ85DRAFT_254138</name>
</gene>
<sequence length="58" mass="6734">MQHLTRGVIPTRLLLSDNQLEKSRSSYCPWRRCQPGERTTRHNMNTRESSRNCAAVSC</sequence>
<dbReference type="Proteomes" id="UP000799538">
    <property type="component" value="Unassembled WGS sequence"/>
</dbReference>
<evidence type="ECO:0000313" key="1">
    <source>
        <dbReference type="EMBL" id="KAF2227321.1"/>
    </source>
</evidence>
<proteinExistence type="predicted"/>
<dbReference type="EMBL" id="ML992501">
    <property type="protein sequence ID" value="KAF2227321.1"/>
    <property type="molecule type" value="Genomic_DNA"/>
</dbReference>
<evidence type="ECO:0000313" key="2">
    <source>
        <dbReference type="Proteomes" id="UP000799538"/>
    </source>
</evidence>